<evidence type="ECO:0000256" key="10">
    <source>
        <dbReference type="ARBA" id="ARBA00022765"/>
    </source>
</evidence>
<feature type="compositionally biased region" description="Basic residues" evidence="20">
    <location>
        <begin position="37"/>
        <end position="56"/>
    </location>
</feature>
<dbReference type="Ensembl" id="ENSOKIT00005095271.1">
    <property type="protein sequence ID" value="ENSOKIP00005089140.1"/>
    <property type="gene ID" value="ENSOKIG00005038860.1"/>
</dbReference>
<comment type="subunit">
    <text evidence="18">Interacts with HIPK2.</text>
</comment>
<name>A0A8C7MYN1_ONCKI</name>
<evidence type="ECO:0000256" key="4">
    <source>
        <dbReference type="ARBA" id="ARBA00016747"/>
    </source>
</evidence>
<sequence>LNMSDKGTISTKEGAEKRGRGRPRKQPPEPSGSPTPKRPRGRPKGSKNKTVTKGKVRQFGSPIFTQLSECDLLLSLTLSSHPARTRRPLLTTGYH</sequence>
<dbReference type="PRINTS" id="PR00930">
    <property type="entry name" value="HIGHMOBLTYIY"/>
</dbReference>
<keyword evidence="16" id="KW-0539">Nucleus</keyword>
<keyword evidence="9" id="KW-0677">Repeat</keyword>
<protein>
    <recommendedName>
        <fullName evidence="4">High mobility group protein HMG-I/HMG-Y</fullName>
    </recommendedName>
    <alternativeName>
        <fullName evidence="19">High mobility group AT-hook protein 1</fullName>
    </alternativeName>
</protein>
<evidence type="ECO:0000256" key="6">
    <source>
        <dbReference type="ARBA" id="ARBA00022481"/>
    </source>
</evidence>
<evidence type="ECO:0000256" key="2">
    <source>
        <dbReference type="ARBA" id="ARBA00004286"/>
    </source>
</evidence>
<keyword evidence="11" id="KW-0832">Ubl conjugation</keyword>
<dbReference type="PANTHER" id="PTHR23341:SF1">
    <property type="entry name" value="HIGH MOBILITY GROUP PROTEIN HMG-I_HMG-Y"/>
    <property type="match status" value="1"/>
</dbReference>
<keyword evidence="6" id="KW-0488">Methylation</keyword>
<keyword evidence="12" id="KW-0007">Acetylation</keyword>
<dbReference type="GO" id="GO:0010557">
    <property type="term" value="P:positive regulation of macromolecule biosynthetic process"/>
    <property type="evidence" value="ECO:0007669"/>
    <property type="project" value="UniProtKB-ARBA"/>
</dbReference>
<comment type="function">
    <text evidence="17">HMG-I/Y bind preferentially to the minor groove of A+T rich regions in double-stranded DNA. It is suggested that these proteins could function in nucleosome phasing and in the 3'-end processing of mRNA transcripts. They are also involved in the transcription regulation of genes containing, or in close proximity to A+T-rich regions.</text>
</comment>
<dbReference type="PANTHER" id="PTHR23341">
    <property type="entry name" value="HIGH MOBILITY GROUP PROTEINS HMG-A AND C"/>
    <property type="match status" value="1"/>
</dbReference>
<evidence type="ECO:0000256" key="16">
    <source>
        <dbReference type="ARBA" id="ARBA00023242"/>
    </source>
</evidence>
<dbReference type="PRINTS" id="PR00929">
    <property type="entry name" value="ATHOOK"/>
</dbReference>
<keyword evidence="5" id="KW-0158">Chromosome</keyword>
<feature type="region of interest" description="Disordered" evidence="20">
    <location>
        <begin position="1"/>
        <end position="62"/>
    </location>
</feature>
<keyword evidence="14" id="KW-0238">DNA-binding</keyword>
<keyword evidence="15" id="KW-0804">Transcription</keyword>
<evidence type="ECO:0000256" key="20">
    <source>
        <dbReference type="SAM" id="MobiDB-lite"/>
    </source>
</evidence>
<keyword evidence="8" id="KW-0597">Phosphoprotein</keyword>
<dbReference type="SMART" id="SM00384">
    <property type="entry name" value="AT_hook"/>
    <property type="match status" value="2"/>
</dbReference>
<proteinExistence type="inferred from homology"/>
<dbReference type="GO" id="GO:0003712">
    <property type="term" value="F:transcription coregulator activity"/>
    <property type="evidence" value="ECO:0007669"/>
    <property type="project" value="TreeGrafter"/>
</dbReference>
<dbReference type="PROSITE" id="PS00354">
    <property type="entry name" value="HMGI_Y"/>
    <property type="match status" value="1"/>
</dbReference>
<evidence type="ECO:0000256" key="13">
    <source>
        <dbReference type="ARBA" id="ARBA00023015"/>
    </source>
</evidence>
<dbReference type="InterPro" id="IPR000637">
    <property type="entry name" value="HMGI/Y_DNA-bd_CS"/>
</dbReference>
<dbReference type="Proteomes" id="UP000694557">
    <property type="component" value="Unassembled WGS sequence"/>
</dbReference>
<comment type="subcellular location">
    <subcellularLocation>
        <location evidence="2">Chromosome</location>
    </subcellularLocation>
    <subcellularLocation>
        <location evidence="1">Nucleus</location>
    </subcellularLocation>
</comment>
<evidence type="ECO:0000256" key="12">
    <source>
        <dbReference type="ARBA" id="ARBA00022990"/>
    </source>
</evidence>
<evidence type="ECO:0000256" key="18">
    <source>
        <dbReference type="ARBA" id="ARBA00025848"/>
    </source>
</evidence>
<evidence type="ECO:0000256" key="11">
    <source>
        <dbReference type="ARBA" id="ARBA00022843"/>
    </source>
</evidence>
<evidence type="ECO:0000256" key="3">
    <source>
        <dbReference type="ARBA" id="ARBA00010812"/>
    </source>
</evidence>
<reference evidence="21" key="1">
    <citation type="submission" date="2025-08" db="UniProtKB">
        <authorList>
            <consortium name="Ensembl"/>
        </authorList>
    </citation>
    <scope>IDENTIFICATION</scope>
</reference>
<evidence type="ECO:0000256" key="15">
    <source>
        <dbReference type="ARBA" id="ARBA00023163"/>
    </source>
</evidence>
<organism evidence="21 22">
    <name type="scientific">Oncorhynchus kisutch</name>
    <name type="common">Coho salmon</name>
    <name type="synonym">Salmo kisutch</name>
    <dbReference type="NCBI Taxonomy" id="8019"/>
    <lineage>
        <taxon>Eukaryota</taxon>
        <taxon>Metazoa</taxon>
        <taxon>Chordata</taxon>
        <taxon>Craniata</taxon>
        <taxon>Vertebrata</taxon>
        <taxon>Euteleostomi</taxon>
        <taxon>Actinopterygii</taxon>
        <taxon>Neopterygii</taxon>
        <taxon>Teleostei</taxon>
        <taxon>Protacanthopterygii</taxon>
        <taxon>Salmoniformes</taxon>
        <taxon>Salmonidae</taxon>
        <taxon>Salmoninae</taxon>
        <taxon>Oncorhynchus</taxon>
    </lineage>
</organism>
<dbReference type="GeneTree" id="ENSGT00940000177729"/>
<evidence type="ECO:0000313" key="21">
    <source>
        <dbReference type="Ensembl" id="ENSOKIP00005089140.1"/>
    </source>
</evidence>
<evidence type="ECO:0000256" key="7">
    <source>
        <dbReference type="ARBA" id="ARBA00022499"/>
    </source>
</evidence>
<feature type="compositionally biased region" description="Polar residues" evidence="20">
    <location>
        <begin position="1"/>
        <end position="11"/>
    </location>
</feature>
<evidence type="ECO:0000313" key="22">
    <source>
        <dbReference type="Proteomes" id="UP000694557"/>
    </source>
</evidence>
<evidence type="ECO:0000256" key="14">
    <source>
        <dbReference type="ARBA" id="ARBA00023125"/>
    </source>
</evidence>
<keyword evidence="13" id="KW-0805">Transcription regulation</keyword>
<evidence type="ECO:0000256" key="5">
    <source>
        <dbReference type="ARBA" id="ARBA00022454"/>
    </source>
</evidence>
<accession>A0A8C7MYN1</accession>
<dbReference type="GO" id="GO:0005634">
    <property type="term" value="C:nucleus"/>
    <property type="evidence" value="ECO:0007669"/>
    <property type="project" value="UniProtKB-SubCell"/>
</dbReference>
<reference evidence="21" key="2">
    <citation type="submission" date="2025-09" db="UniProtKB">
        <authorList>
            <consortium name="Ensembl"/>
        </authorList>
    </citation>
    <scope>IDENTIFICATION</scope>
</reference>
<evidence type="ECO:0000256" key="17">
    <source>
        <dbReference type="ARBA" id="ARBA00025155"/>
    </source>
</evidence>
<keyword evidence="10" id="KW-0013">ADP-ribosylation</keyword>
<dbReference type="GO" id="GO:0003677">
    <property type="term" value="F:DNA binding"/>
    <property type="evidence" value="ECO:0007669"/>
    <property type="project" value="UniProtKB-KW"/>
</dbReference>
<evidence type="ECO:0000256" key="1">
    <source>
        <dbReference type="ARBA" id="ARBA00004123"/>
    </source>
</evidence>
<dbReference type="InterPro" id="IPR000116">
    <property type="entry name" value="HMGA"/>
</dbReference>
<dbReference type="GO" id="GO:0006355">
    <property type="term" value="P:regulation of DNA-templated transcription"/>
    <property type="evidence" value="ECO:0007669"/>
    <property type="project" value="InterPro"/>
</dbReference>
<comment type="similarity">
    <text evidence="3">Belongs to the HMGA family.</text>
</comment>
<evidence type="ECO:0000256" key="19">
    <source>
        <dbReference type="ARBA" id="ARBA00031514"/>
    </source>
</evidence>
<keyword evidence="22" id="KW-1185">Reference proteome</keyword>
<dbReference type="GO" id="GO:0000785">
    <property type="term" value="C:chromatin"/>
    <property type="evidence" value="ECO:0007669"/>
    <property type="project" value="InterPro"/>
</dbReference>
<dbReference type="InterPro" id="IPR017956">
    <property type="entry name" value="AT_hook_DNA-bd_motif"/>
</dbReference>
<evidence type="ECO:0000256" key="8">
    <source>
        <dbReference type="ARBA" id="ARBA00022553"/>
    </source>
</evidence>
<evidence type="ECO:0000256" key="9">
    <source>
        <dbReference type="ARBA" id="ARBA00022737"/>
    </source>
</evidence>
<dbReference type="AlphaFoldDB" id="A0A8C7MYN1"/>
<keyword evidence="7" id="KW-1017">Isopeptide bond</keyword>